<dbReference type="GO" id="GO:0005975">
    <property type="term" value="P:carbohydrate metabolic process"/>
    <property type="evidence" value="ECO:0007669"/>
    <property type="project" value="InterPro"/>
</dbReference>
<feature type="domain" description="Alpha-L-rhamnosidase concanavalin-like" evidence="5">
    <location>
        <begin position="326"/>
        <end position="428"/>
    </location>
</feature>
<evidence type="ECO:0000259" key="8">
    <source>
        <dbReference type="Pfam" id="PF17390"/>
    </source>
</evidence>
<sequence length="927" mass="102970">MSVDSIAFDRQRPAKRLLSAPSKSPTISWITTPLKSDWQQTTYQIRLDRPDWQPTTYYVNSAASVAVTWPGADISSREIVNIKVGVRGVGEEEDVWSEEVSVEGGLFEREEWSAMPICAVGGVDLGERTPVTLLRKGFTLGDGGGAIKKARLYVTALGVYEVEINGKKVGDEEFAPGWTSYAHRIKYQTFDVADLLRKGENVVGAYLGEGWYRGRIGFEGGRTAIYGKDIGLIFQLEITYEDDTVTKIVSDDSWKASTGAILYSEIYDGELYDARKEKPGWSSPGYTESDDWNAVRELSFPTATLVSPTGPPVRCTEKLAPVKVFTTPSGKTVVDFGQNLVGRLRIKPCGSTGHKITFIHAEVLEKSGEVAIRPLRAAQCTDHYIMKGGGETETYEPKFTFHGFRYVQVDNWPPGSDLVKDVEARVLHTDMQRTGWFSCSDELINRLHQNVVWGMRGNFLEIPTDCPQRDERLGWTGDIHVFSETASFLYDCSGMLQGWLQDFAFEQMDNDQCVPPLVVPDVIDPAKFPRLPQAVWQDVAIVLPWVLYTRFGDVNILYSQLASMKAWLSSGIPRDPATGLWSKTFQFGDWLDPSAPGEAPQNGCTDPMLVANAFLIHVTDLLSRISTILGDPDGAGAYATSASALRQAFNEEYVTPAGRLSSDSQTAYVLALRFNILPTPAQVERASKRLAEVVQKSKFRIATGFAGTPYILPTLTTTGNRQLAYRMLHERKCPSWLYPLQHDATTIWERWDGILLDGSVNPAEMISFNHYALGAVAEWMHSSIGGIAPAAPGWKKIWVAPVPGGEVTWAEVRFLSVYGEVYARWEVKGGRFKLEVRVPGNVTAGIVFPRGARDEEVLIVEESGSELEGEEEEEEEEEEEPGEAGDSHTDGRVLEVGSGVHVFDRAWREDTDWPPTVLTHPYMPDKE</sequence>
<organism evidence="9 10">
    <name type="scientific">Tuber borchii</name>
    <name type="common">White truffle</name>
    <dbReference type="NCBI Taxonomy" id="42251"/>
    <lineage>
        <taxon>Eukaryota</taxon>
        <taxon>Fungi</taxon>
        <taxon>Dikarya</taxon>
        <taxon>Ascomycota</taxon>
        <taxon>Pezizomycotina</taxon>
        <taxon>Pezizomycetes</taxon>
        <taxon>Pezizales</taxon>
        <taxon>Tuberaceae</taxon>
        <taxon>Tuber</taxon>
    </lineage>
</organism>
<evidence type="ECO:0000256" key="2">
    <source>
        <dbReference type="ARBA" id="ARBA00012652"/>
    </source>
</evidence>
<dbReference type="PANTHER" id="PTHR33307:SF6">
    <property type="entry name" value="ALPHA-RHAMNOSIDASE (EUROFUNG)-RELATED"/>
    <property type="match status" value="1"/>
</dbReference>
<dbReference type="InterPro" id="IPR035398">
    <property type="entry name" value="Bac_rhamnosid_C"/>
</dbReference>
<evidence type="ECO:0000259" key="7">
    <source>
        <dbReference type="Pfam" id="PF17389"/>
    </source>
</evidence>
<feature type="domain" description="Bacterial alpha-L-rhamnosidase N-terminal" evidence="6">
    <location>
        <begin position="146"/>
        <end position="317"/>
    </location>
</feature>
<dbReference type="Pfam" id="PF25788">
    <property type="entry name" value="Ig_Rha78A_N"/>
    <property type="match status" value="1"/>
</dbReference>
<evidence type="ECO:0000256" key="4">
    <source>
        <dbReference type="SAM" id="MobiDB-lite"/>
    </source>
</evidence>
<dbReference type="EC" id="3.2.1.40" evidence="2"/>
<evidence type="ECO:0000313" key="9">
    <source>
        <dbReference type="EMBL" id="PUU72498.1"/>
    </source>
</evidence>
<evidence type="ECO:0000259" key="6">
    <source>
        <dbReference type="Pfam" id="PF08531"/>
    </source>
</evidence>
<reference evidence="9 10" key="1">
    <citation type="submission" date="2017-04" db="EMBL/GenBank/DDBJ databases">
        <title>Draft genome sequence of Tuber borchii Vittad., a whitish edible truffle.</title>
        <authorList>
            <consortium name="DOE Joint Genome Institute"/>
            <person name="Murat C."/>
            <person name="Kuo A."/>
            <person name="Barry K.W."/>
            <person name="Clum A."/>
            <person name="Dockter R.B."/>
            <person name="Fauchery L."/>
            <person name="Iotti M."/>
            <person name="Kohler A."/>
            <person name="Labutti K."/>
            <person name="Lindquist E.A."/>
            <person name="Lipzen A."/>
            <person name="Ohm R.A."/>
            <person name="Wang M."/>
            <person name="Grigoriev I.V."/>
            <person name="Zambonelli A."/>
            <person name="Martin F.M."/>
        </authorList>
    </citation>
    <scope>NUCLEOTIDE SEQUENCE [LARGE SCALE GENOMIC DNA]</scope>
    <source>
        <strain evidence="9 10">Tbo3840</strain>
    </source>
</reference>
<dbReference type="Gene3D" id="2.60.120.260">
    <property type="entry name" value="Galactose-binding domain-like"/>
    <property type="match status" value="2"/>
</dbReference>
<keyword evidence="3" id="KW-0378">Hydrolase</keyword>
<name>A0A2T6ZAI4_TUBBO</name>
<feature type="region of interest" description="Disordered" evidence="4">
    <location>
        <begin position="862"/>
        <end position="893"/>
    </location>
</feature>
<proteinExistence type="predicted"/>
<dbReference type="Gene3D" id="1.50.10.10">
    <property type="match status" value="1"/>
</dbReference>
<dbReference type="EMBL" id="NESQ01000519">
    <property type="protein sequence ID" value="PUU72498.1"/>
    <property type="molecule type" value="Genomic_DNA"/>
</dbReference>
<dbReference type="InterPro" id="IPR013737">
    <property type="entry name" value="Bac_rhamnosid_N"/>
</dbReference>
<gene>
    <name evidence="9" type="ORF">B9Z19DRAFT_1137410</name>
</gene>
<dbReference type="Pfam" id="PF05592">
    <property type="entry name" value="Bac_rhamnosid"/>
    <property type="match status" value="1"/>
</dbReference>
<dbReference type="Pfam" id="PF17390">
    <property type="entry name" value="Bac_rhamnosid_C"/>
    <property type="match status" value="1"/>
</dbReference>
<dbReference type="GO" id="GO:0030596">
    <property type="term" value="F:alpha-L-rhamnosidase activity"/>
    <property type="evidence" value="ECO:0007669"/>
    <property type="project" value="UniProtKB-EC"/>
</dbReference>
<dbReference type="Pfam" id="PF08531">
    <property type="entry name" value="Bac_rhamnosid_N"/>
    <property type="match status" value="1"/>
</dbReference>
<comment type="catalytic activity">
    <reaction evidence="1">
        <text>Hydrolysis of terminal non-reducing alpha-L-rhamnose residues in alpha-L-rhamnosides.</text>
        <dbReference type="EC" id="3.2.1.40"/>
    </reaction>
</comment>
<evidence type="ECO:0000256" key="1">
    <source>
        <dbReference type="ARBA" id="ARBA00001445"/>
    </source>
</evidence>
<dbReference type="InterPro" id="IPR013783">
    <property type="entry name" value="Ig-like_fold"/>
</dbReference>
<comment type="caution">
    <text evidence="9">The sequence shown here is derived from an EMBL/GenBank/DDBJ whole genome shotgun (WGS) entry which is preliminary data.</text>
</comment>
<dbReference type="STRING" id="42251.A0A2T6ZAI4"/>
<dbReference type="Gene3D" id="2.60.40.10">
    <property type="entry name" value="Immunoglobulins"/>
    <property type="match status" value="1"/>
</dbReference>
<dbReference type="InterPro" id="IPR008928">
    <property type="entry name" value="6-hairpin_glycosidase_sf"/>
</dbReference>
<dbReference type="InterPro" id="IPR035396">
    <property type="entry name" value="Bac_rhamnosid6H"/>
</dbReference>
<dbReference type="OrthoDB" id="10036721at2759"/>
<dbReference type="Pfam" id="PF17389">
    <property type="entry name" value="Bac_rhamnosid6H"/>
    <property type="match status" value="1"/>
</dbReference>
<evidence type="ECO:0000256" key="3">
    <source>
        <dbReference type="ARBA" id="ARBA00022801"/>
    </source>
</evidence>
<protein>
    <recommendedName>
        <fullName evidence="2">alpha-L-rhamnosidase</fullName>
        <ecNumber evidence="2">3.2.1.40</ecNumber>
    </recommendedName>
</protein>
<evidence type="ECO:0000313" key="10">
    <source>
        <dbReference type="Proteomes" id="UP000244722"/>
    </source>
</evidence>
<feature type="compositionally biased region" description="Acidic residues" evidence="4">
    <location>
        <begin position="862"/>
        <end position="883"/>
    </location>
</feature>
<dbReference type="SUPFAM" id="SSF48208">
    <property type="entry name" value="Six-hairpin glycosidases"/>
    <property type="match status" value="1"/>
</dbReference>
<dbReference type="Gene3D" id="2.60.420.10">
    <property type="entry name" value="Maltose phosphorylase, domain 3"/>
    <property type="match status" value="1"/>
</dbReference>
<dbReference type="AlphaFoldDB" id="A0A2T6ZAI4"/>
<dbReference type="PIRSF" id="PIRSF010631">
    <property type="entry name" value="A-rhamnsds"/>
    <property type="match status" value="1"/>
</dbReference>
<feature type="domain" description="Alpha-L-rhamnosidase C-terminal" evidence="8">
    <location>
        <begin position="786"/>
        <end position="856"/>
    </location>
</feature>
<dbReference type="InterPro" id="IPR008902">
    <property type="entry name" value="Rhamnosid_concanavalin"/>
</dbReference>
<dbReference type="InterPro" id="IPR016007">
    <property type="entry name" value="Alpha_rhamnosid"/>
</dbReference>
<evidence type="ECO:0000259" key="5">
    <source>
        <dbReference type="Pfam" id="PF05592"/>
    </source>
</evidence>
<dbReference type="PANTHER" id="PTHR33307">
    <property type="entry name" value="ALPHA-RHAMNOSIDASE (EUROFUNG)"/>
    <property type="match status" value="1"/>
</dbReference>
<accession>A0A2T6ZAI4</accession>
<feature type="domain" description="Alpha-L-rhamnosidase six-hairpin glycosidase" evidence="7">
    <location>
        <begin position="433"/>
        <end position="784"/>
    </location>
</feature>
<keyword evidence="10" id="KW-1185">Reference proteome</keyword>
<dbReference type="InterPro" id="IPR012341">
    <property type="entry name" value="6hp_glycosidase-like_sf"/>
</dbReference>
<dbReference type="Proteomes" id="UP000244722">
    <property type="component" value="Unassembled WGS sequence"/>
</dbReference>